<reference evidence="2 3" key="1">
    <citation type="journal article" date="2020" name="ISME J.">
        <title>Uncovering the hidden diversity of litter-decomposition mechanisms in mushroom-forming fungi.</title>
        <authorList>
            <person name="Floudas D."/>
            <person name="Bentzer J."/>
            <person name="Ahren D."/>
            <person name="Johansson T."/>
            <person name="Persson P."/>
            <person name="Tunlid A."/>
        </authorList>
    </citation>
    <scope>NUCLEOTIDE SEQUENCE [LARGE SCALE GENOMIC DNA]</scope>
    <source>
        <strain evidence="2 3">CBS 291.85</strain>
    </source>
</reference>
<accession>A0A8H5FKJ1</accession>
<evidence type="ECO:0000313" key="2">
    <source>
        <dbReference type="EMBL" id="KAF5340166.1"/>
    </source>
</evidence>
<feature type="compositionally biased region" description="Basic and acidic residues" evidence="1">
    <location>
        <begin position="60"/>
        <end position="95"/>
    </location>
</feature>
<gene>
    <name evidence="2" type="ORF">D9758_014994</name>
</gene>
<name>A0A8H5FKJ1_9AGAR</name>
<protein>
    <submittedName>
        <fullName evidence="2">Uncharacterized protein</fullName>
    </submittedName>
</protein>
<evidence type="ECO:0000313" key="3">
    <source>
        <dbReference type="Proteomes" id="UP000559256"/>
    </source>
</evidence>
<proteinExistence type="predicted"/>
<comment type="caution">
    <text evidence="2">The sequence shown here is derived from an EMBL/GenBank/DDBJ whole genome shotgun (WGS) entry which is preliminary data.</text>
</comment>
<dbReference type="Proteomes" id="UP000559256">
    <property type="component" value="Unassembled WGS sequence"/>
</dbReference>
<feature type="region of interest" description="Disordered" evidence="1">
    <location>
        <begin position="21"/>
        <end position="120"/>
    </location>
</feature>
<feature type="compositionally biased region" description="Low complexity" evidence="1">
    <location>
        <begin position="24"/>
        <end position="44"/>
    </location>
</feature>
<keyword evidence="3" id="KW-1185">Reference proteome</keyword>
<evidence type="ECO:0000256" key="1">
    <source>
        <dbReference type="SAM" id="MobiDB-lite"/>
    </source>
</evidence>
<organism evidence="2 3">
    <name type="scientific">Tetrapyrgos nigripes</name>
    <dbReference type="NCBI Taxonomy" id="182062"/>
    <lineage>
        <taxon>Eukaryota</taxon>
        <taxon>Fungi</taxon>
        <taxon>Dikarya</taxon>
        <taxon>Basidiomycota</taxon>
        <taxon>Agaricomycotina</taxon>
        <taxon>Agaricomycetes</taxon>
        <taxon>Agaricomycetidae</taxon>
        <taxon>Agaricales</taxon>
        <taxon>Marasmiineae</taxon>
        <taxon>Marasmiaceae</taxon>
        <taxon>Tetrapyrgos</taxon>
    </lineage>
</organism>
<dbReference type="EMBL" id="JAACJM010000177">
    <property type="protein sequence ID" value="KAF5340166.1"/>
    <property type="molecule type" value="Genomic_DNA"/>
</dbReference>
<sequence>MLQDPKILAQIHLPAVKVGGRRLSTSSKAKTHASTTSEVAPEVPTEAEEPTDYPRPVAGEQHHDAPHHNEEEKKDKKPFFDSFAHKKTEENKPTRDFQAAGKGFGAGGRIAQPAGKVLGA</sequence>
<dbReference type="AlphaFoldDB" id="A0A8H5FKJ1"/>